<keyword evidence="5 12" id="KW-0812">Transmembrane</keyword>
<proteinExistence type="inferred from homology"/>
<dbReference type="Proteomes" id="UP000614490">
    <property type="component" value="Unassembled WGS sequence"/>
</dbReference>
<comment type="caution">
    <text evidence="14">The sequence shown here is derived from an EMBL/GenBank/DDBJ whole genome shotgun (WGS) entry which is preliminary data.</text>
</comment>
<sequence>MKALKLNQFIHIHPLFFLLAFSAFITGAFFQFVILITIVTIHELGHFLTARRYKWRVSRIELWLFGGAVVSEEHNTRPFKEQVHVVLAGPVQHVWIFCILFLLEMWIGPHSLIGLAHLYNKVILIFNLLPIWPLDGGKLLFYAVNQFLSFRKSLYATLVCSILILSGCSLWLAVEGRWTLAALLLASFLIVENILEWRRRSFTLMRYWMYCTSSERERLPPIYMKVDDKTLVRDVLKKIRSNRCHLYVLKQSPSFYIVNEQECLRAFFDSKKADLKVRDVPEIIG</sequence>
<evidence type="ECO:0000313" key="14">
    <source>
        <dbReference type="EMBL" id="MBH0230012.1"/>
    </source>
</evidence>
<evidence type="ECO:0000313" key="15">
    <source>
        <dbReference type="Proteomes" id="UP000614490"/>
    </source>
</evidence>
<keyword evidence="4 14" id="KW-0645">Protease</keyword>
<gene>
    <name evidence="14" type="ORF">H0267_07260</name>
</gene>
<reference evidence="14 15" key="1">
    <citation type="journal article" date="2005" name="Int. J. Syst. Evol. Microbiol.">
        <title>Halobacillus yeomjeoni sp. nov., isolated from a marine solar saltern in Korea.</title>
        <authorList>
            <person name="Yoon J.H."/>
            <person name="Kang S.J."/>
            <person name="Lee C.H."/>
            <person name="Oh H.W."/>
            <person name="Oh T.K."/>
        </authorList>
    </citation>
    <scope>NUCLEOTIDE SEQUENCE [LARGE SCALE GENOMIC DNA]</scope>
    <source>
        <strain evidence="14 15">KCTC 3957</strain>
    </source>
</reference>
<evidence type="ECO:0000256" key="4">
    <source>
        <dbReference type="ARBA" id="ARBA00022670"/>
    </source>
</evidence>
<name>A0A931HUG2_9BACI</name>
<dbReference type="GO" id="GO:0046872">
    <property type="term" value="F:metal ion binding"/>
    <property type="evidence" value="ECO:0007669"/>
    <property type="project" value="UniProtKB-KW"/>
</dbReference>
<comment type="subcellular location">
    <subcellularLocation>
        <location evidence="2">Membrane</location>
        <topology evidence="2">Multi-pass membrane protein</topology>
    </subcellularLocation>
</comment>
<dbReference type="RefSeq" id="WP_197316585.1">
    <property type="nucleotide sequence ID" value="NZ_JADZSC010000001.1"/>
</dbReference>
<feature type="domain" description="Peptidase M50" evidence="13">
    <location>
        <begin position="108"/>
        <end position="155"/>
    </location>
</feature>
<dbReference type="PANTHER" id="PTHR39188:SF3">
    <property type="entry name" value="STAGE IV SPORULATION PROTEIN FB"/>
    <property type="match status" value="1"/>
</dbReference>
<evidence type="ECO:0000256" key="3">
    <source>
        <dbReference type="ARBA" id="ARBA00007931"/>
    </source>
</evidence>
<accession>A0A931HUG2</accession>
<feature type="transmembrane region" description="Helical" evidence="12">
    <location>
        <begin position="83"/>
        <end position="103"/>
    </location>
</feature>
<feature type="transmembrane region" description="Helical" evidence="12">
    <location>
        <begin position="178"/>
        <end position="195"/>
    </location>
</feature>
<keyword evidence="11 12" id="KW-0472">Membrane</keyword>
<organism evidence="14 15">
    <name type="scientific">Halobacillus yeomjeoni</name>
    <dbReference type="NCBI Taxonomy" id="311194"/>
    <lineage>
        <taxon>Bacteria</taxon>
        <taxon>Bacillati</taxon>
        <taxon>Bacillota</taxon>
        <taxon>Bacilli</taxon>
        <taxon>Bacillales</taxon>
        <taxon>Bacillaceae</taxon>
        <taxon>Halobacillus</taxon>
    </lineage>
</organism>
<keyword evidence="6" id="KW-0479">Metal-binding</keyword>
<dbReference type="GO" id="GO:0006508">
    <property type="term" value="P:proteolysis"/>
    <property type="evidence" value="ECO:0007669"/>
    <property type="project" value="UniProtKB-KW"/>
</dbReference>
<evidence type="ECO:0000256" key="11">
    <source>
        <dbReference type="ARBA" id="ARBA00023136"/>
    </source>
</evidence>
<evidence type="ECO:0000256" key="9">
    <source>
        <dbReference type="ARBA" id="ARBA00022989"/>
    </source>
</evidence>
<feature type="transmembrane region" description="Helical" evidence="12">
    <location>
        <begin position="12"/>
        <end position="41"/>
    </location>
</feature>
<evidence type="ECO:0000256" key="1">
    <source>
        <dbReference type="ARBA" id="ARBA00001947"/>
    </source>
</evidence>
<evidence type="ECO:0000256" key="7">
    <source>
        <dbReference type="ARBA" id="ARBA00022801"/>
    </source>
</evidence>
<dbReference type="GO" id="GO:0008237">
    <property type="term" value="F:metallopeptidase activity"/>
    <property type="evidence" value="ECO:0007669"/>
    <property type="project" value="UniProtKB-KW"/>
</dbReference>
<evidence type="ECO:0000256" key="8">
    <source>
        <dbReference type="ARBA" id="ARBA00022833"/>
    </source>
</evidence>
<evidence type="ECO:0000256" key="10">
    <source>
        <dbReference type="ARBA" id="ARBA00023049"/>
    </source>
</evidence>
<feature type="domain" description="Peptidase M50" evidence="13">
    <location>
        <begin position="32"/>
        <end position="103"/>
    </location>
</feature>
<keyword evidence="8" id="KW-0862">Zinc</keyword>
<dbReference type="InterPro" id="IPR008915">
    <property type="entry name" value="Peptidase_M50"/>
</dbReference>
<dbReference type="AlphaFoldDB" id="A0A931HUG2"/>
<evidence type="ECO:0000256" key="12">
    <source>
        <dbReference type="SAM" id="Phobius"/>
    </source>
</evidence>
<feature type="transmembrane region" description="Helical" evidence="12">
    <location>
        <begin position="153"/>
        <end position="172"/>
    </location>
</feature>
<keyword evidence="7" id="KW-0378">Hydrolase</keyword>
<dbReference type="PANTHER" id="PTHR39188">
    <property type="entry name" value="MEMBRANE-ASSOCIATED ZINC METALLOPROTEASE M50B"/>
    <property type="match status" value="1"/>
</dbReference>
<feature type="transmembrane region" description="Helical" evidence="12">
    <location>
        <begin position="123"/>
        <end position="141"/>
    </location>
</feature>
<protein>
    <submittedName>
        <fullName evidence="14">Site-2 protease family protein</fullName>
    </submittedName>
</protein>
<evidence type="ECO:0000256" key="2">
    <source>
        <dbReference type="ARBA" id="ARBA00004141"/>
    </source>
</evidence>
<evidence type="ECO:0000259" key="13">
    <source>
        <dbReference type="Pfam" id="PF02163"/>
    </source>
</evidence>
<evidence type="ECO:0000256" key="5">
    <source>
        <dbReference type="ARBA" id="ARBA00022692"/>
    </source>
</evidence>
<keyword evidence="10" id="KW-0482">Metalloprotease</keyword>
<comment type="cofactor">
    <cofactor evidence="1">
        <name>Zn(2+)</name>
        <dbReference type="ChEBI" id="CHEBI:29105"/>
    </cofactor>
</comment>
<dbReference type="EMBL" id="JADZSC010000001">
    <property type="protein sequence ID" value="MBH0230012.1"/>
    <property type="molecule type" value="Genomic_DNA"/>
</dbReference>
<dbReference type="GO" id="GO:0016020">
    <property type="term" value="C:membrane"/>
    <property type="evidence" value="ECO:0007669"/>
    <property type="project" value="UniProtKB-SubCell"/>
</dbReference>
<keyword evidence="9 12" id="KW-1133">Transmembrane helix</keyword>
<evidence type="ECO:0000256" key="6">
    <source>
        <dbReference type="ARBA" id="ARBA00022723"/>
    </source>
</evidence>
<comment type="similarity">
    <text evidence="3">Belongs to the peptidase M50B family.</text>
</comment>
<keyword evidence="15" id="KW-1185">Reference proteome</keyword>
<dbReference type="Pfam" id="PF02163">
    <property type="entry name" value="Peptidase_M50"/>
    <property type="match status" value="2"/>
</dbReference>